<organism evidence="4 5">
    <name type="scientific">Shewanella piezotolerans (strain WP3 / JCM 13877)</name>
    <dbReference type="NCBI Taxonomy" id="225849"/>
    <lineage>
        <taxon>Bacteria</taxon>
        <taxon>Pseudomonadati</taxon>
        <taxon>Pseudomonadota</taxon>
        <taxon>Gammaproteobacteria</taxon>
        <taxon>Alteromonadales</taxon>
        <taxon>Shewanellaceae</taxon>
        <taxon>Shewanella</taxon>
    </lineage>
</organism>
<protein>
    <submittedName>
        <fullName evidence="4">Efflux transporter, RND family, MFP subunit</fullName>
    </submittedName>
</protein>
<evidence type="ECO:0000313" key="5">
    <source>
        <dbReference type="Proteomes" id="UP000000753"/>
    </source>
</evidence>
<dbReference type="STRING" id="225849.swp_2308"/>
<dbReference type="OrthoDB" id="9806939at2"/>
<dbReference type="AlphaFoldDB" id="B8CNT4"/>
<dbReference type="eggNOG" id="COG0845">
    <property type="taxonomic scope" value="Bacteria"/>
</dbReference>
<feature type="domain" description="Multidrug resistance protein MdtA-like barrel-sandwich hybrid" evidence="3">
    <location>
        <begin position="72"/>
        <end position="191"/>
    </location>
</feature>
<dbReference type="Gene3D" id="2.40.50.100">
    <property type="match status" value="1"/>
</dbReference>
<proteinExistence type="inferred from homology"/>
<dbReference type="Proteomes" id="UP000000753">
    <property type="component" value="Chromosome"/>
</dbReference>
<keyword evidence="2" id="KW-0175">Coiled coil</keyword>
<dbReference type="EMBL" id="CP000472">
    <property type="protein sequence ID" value="ACJ29053.1"/>
    <property type="molecule type" value="Genomic_DNA"/>
</dbReference>
<dbReference type="RefSeq" id="WP_020912413.1">
    <property type="nucleotide sequence ID" value="NC_011566.1"/>
</dbReference>
<reference evidence="4 5" key="1">
    <citation type="journal article" date="2008" name="PLoS ONE">
        <title>Environmental adaptation: genomic analysis of the piezotolerant and psychrotolerant deep-sea iron reducing bacterium Shewanella piezotolerans WP3.</title>
        <authorList>
            <person name="Wang F."/>
            <person name="Wang J."/>
            <person name="Jian H."/>
            <person name="Zhang B."/>
            <person name="Li S."/>
            <person name="Wang F."/>
            <person name="Zeng X."/>
            <person name="Gao L."/>
            <person name="Bartlett D.H."/>
            <person name="Yu J."/>
            <person name="Hu S."/>
            <person name="Xiao X."/>
        </authorList>
    </citation>
    <scope>NUCLEOTIDE SEQUENCE [LARGE SCALE GENOMIC DNA]</scope>
    <source>
        <strain evidence="5">WP3 / JCM 13877</strain>
    </source>
</reference>
<accession>B8CNT4</accession>
<dbReference type="Gene3D" id="2.40.30.170">
    <property type="match status" value="1"/>
</dbReference>
<sequence>MKIKAWLFTGLALSTLVIILATVKYLEISAGMAYASAMPEYSETVETVKADSAEYTKTVEVIGNIVVPHHVVLRNESSGVVASVNFDSGDSVKQGDIIIQLDVDAELANIRSATARETLAQSIYNRSQKLRHSEAISQEQLDKAVAELAVIKAEIEVLKDKIRKKTIKAPFDGRLGIHTAKIGAFLDSNSKVVSVSGDTGFVWVDFYVPQPYSKLAVSSQVTISAMNSRGNDVMQAVILAANDAVNASVRSRLYRAKLPISSMVLDTNTAVTVSVPVNKVAEVFTVPNQAVLSDQNGQYVYLVVAEADGKGYRAKYQPIEVLASDAITTMVSQGLDSDDVIASAGAFKLFEGVLVNVQQAGKLISANKTSMGVH</sequence>
<dbReference type="PANTHER" id="PTHR30469">
    <property type="entry name" value="MULTIDRUG RESISTANCE PROTEIN MDTA"/>
    <property type="match status" value="1"/>
</dbReference>
<dbReference type="InterPro" id="IPR058625">
    <property type="entry name" value="MdtA-like_BSH"/>
</dbReference>
<dbReference type="GO" id="GO:1990281">
    <property type="term" value="C:efflux pump complex"/>
    <property type="evidence" value="ECO:0007669"/>
    <property type="project" value="TreeGrafter"/>
</dbReference>
<gene>
    <name evidence="4" type="ordered locus">swp_2308</name>
</gene>
<name>B8CNT4_SHEPW</name>
<dbReference type="GO" id="GO:0015562">
    <property type="term" value="F:efflux transmembrane transporter activity"/>
    <property type="evidence" value="ECO:0007669"/>
    <property type="project" value="TreeGrafter"/>
</dbReference>
<dbReference type="Gene3D" id="1.10.287.470">
    <property type="entry name" value="Helix hairpin bin"/>
    <property type="match status" value="1"/>
</dbReference>
<evidence type="ECO:0000256" key="2">
    <source>
        <dbReference type="SAM" id="Coils"/>
    </source>
</evidence>
<dbReference type="Gene3D" id="2.40.420.20">
    <property type="match status" value="1"/>
</dbReference>
<dbReference type="KEGG" id="swp:swp_2308"/>
<evidence type="ECO:0000259" key="3">
    <source>
        <dbReference type="Pfam" id="PF25917"/>
    </source>
</evidence>
<dbReference type="HOGENOM" id="CLU_018816_1_2_6"/>
<dbReference type="Pfam" id="PF25917">
    <property type="entry name" value="BSH_RND"/>
    <property type="match status" value="1"/>
</dbReference>
<comment type="similarity">
    <text evidence="1">Belongs to the membrane fusion protein (MFP) (TC 8.A.1) family.</text>
</comment>
<evidence type="ECO:0000313" key="4">
    <source>
        <dbReference type="EMBL" id="ACJ29053.1"/>
    </source>
</evidence>
<evidence type="ECO:0000256" key="1">
    <source>
        <dbReference type="ARBA" id="ARBA00009477"/>
    </source>
</evidence>
<dbReference type="InterPro" id="IPR006143">
    <property type="entry name" value="RND_pump_MFP"/>
</dbReference>
<dbReference type="SUPFAM" id="SSF111369">
    <property type="entry name" value="HlyD-like secretion proteins"/>
    <property type="match status" value="1"/>
</dbReference>
<keyword evidence="5" id="KW-1185">Reference proteome</keyword>
<dbReference type="PANTHER" id="PTHR30469:SF11">
    <property type="entry name" value="BLL4320 PROTEIN"/>
    <property type="match status" value="1"/>
</dbReference>
<feature type="coiled-coil region" evidence="2">
    <location>
        <begin position="141"/>
        <end position="168"/>
    </location>
</feature>
<dbReference type="NCBIfam" id="TIGR01730">
    <property type="entry name" value="RND_mfp"/>
    <property type="match status" value="1"/>
</dbReference>